<dbReference type="PANTHER" id="PTHR36223:SF1">
    <property type="entry name" value="TRANSCRIPTION ELONGATION FACTOR EAF N-TERMINAL DOMAIN-CONTAINING PROTEIN"/>
    <property type="match status" value="1"/>
</dbReference>
<evidence type="ECO:0000256" key="1">
    <source>
        <dbReference type="SAM" id="MobiDB-lite"/>
    </source>
</evidence>
<evidence type="ECO:0000313" key="3">
    <source>
        <dbReference type="EMBL" id="OLN92284.1"/>
    </source>
</evidence>
<evidence type="ECO:0000313" key="4">
    <source>
        <dbReference type="Proteomes" id="UP000186583"/>
    </source>
</evidence>
<dbReference type="Pfam" id="PF25534">
    <property type="entry name" value="DUF7918"/>
    <property type="match status" value="1"/>
</dbReference>
<accession>A0A1Q8RYV7</accession>
<gene>
    <name evidence="3" type="ORF">CCHL11_01573</name>
</gene>
<dbReference type="InterPro" id="IPR057678">
    <property type="entry name" value="DUF7918"/>
</dbReference>
<reference evidence="3 4" key="1">
    <citation type="submission" date="2016-11" db="EMBL/GenBank/DDBJ databases">
        <title>Draft Genome Assembly of Colletotrichum chlorophyti a pathogen of herbaceous plants.</title>
        <authorList>
            <person name="Gan P."/>
            <person name="Narusaka M."/>
            <person name="Tsushima A."/>
            <person name="Narusaka Y."/>
            <person name="Takano Y."/>
            <person name="Shirasu K."/>
        </authorList>
    </citation>
    <scope>NUCLEOTIDE SEQUENCE [LARGE SCALE GENOMIC DNA]</scope>
    <source>
        <strain evidence="3 4">NTL11</strain>
    </source>
</reference>
<proteinExistence type="predicted"/>
<dbReference type="PANTHER" id="PTHR36223">
    <property type="entry name" value="BETA-LACTAMASE-TYPE TRANSPEPTIDASE FOLD DOMAIN CONTAINING PROTEIN"/>
    <property type="match status" value="1"/>
</dbReference>
<keyword evidence="4" id="KW-1185">Reference proteome</keyword>
<dbReference type="OrthoDB" id="3364132at2759"/>
<feature type="region of interest" description="Disordered" evidence="1">
    <location>
        <begin position="241"/>
        <end position="262"/>
    </location>
</feature>
<sequence>MAVIDTISAVKVTVRLHTSFDAAEEYPDPYQYYNDLKYLDNFEQTSRNYIKSQSGVEFSVNIEVADEHSIDPWVWGDEGFLFFLYIDGQFMGRRFCFGKEFKPHRGGWRYTFKNRRHPNDDRTAMLESNFKFETVTTVDEDASDDDYRRGRDLGTIEVQLRLRKLANMPDRLRKRNLERPFRDPQIDLYQIAEKALKGRPLYHGTSFTRPKRLPMDPPCRNVQTARAGPLLATYHFKYRSRGSPEPLPRQYQSQSGGDAIPRFEDLPTHEIERLARERLRQMRDEGLRTANQKKRTYDDYYDLTEEHDQPVRPFKMIKLDNGQEAIDLTSDY</sequence>
<dbReference type="Proteomes" id="UP000186583">
    <property type="component" value="Unassembled WGS sequence"/>
</dbReference>
<dbReference type="STRING" id="708187.A0A1Q8RYV7"/>
<comment type="caution">
    <text evidence="3">The sequence shown here is derived from an EMBL/GenBank/DDBJ whole genome shotgun (WGS) entry which is preliminary data.</text>
</comment>
<evidence type="ECO:0000259" key="2">
    <source>
        <dbReference type="Pfam" id="PF25534"/>
    </source>
</evidence>
<dbReference type="EMBL" id="MPGH01000060">
    <property type="protein sequence ID" value="OLN92284.1"/>
    <property type="molecule type" value="Genomic_DNA"/>
</dbReference>
<protein>
    <recommendedName>
        <fullName evidence="2">DUF7918 domain-containing protein</fullName>
    </recommendedName>
</protein>
<name>A0A1Q8RYV7_9PEZI</name>
<feature type="domain" description="DUF7918" evidence="2">
    <location>
        <begin position="13"/>
        <end position="242"/>
    </location>
</feature>
<dbReference type="AlphaFoldDB" id="A0A1Q8RYV7"/>
<organism evidence="3 4">
    <name type="scientific">Colletotrichum chlorophyti</name>
    <dbReference type="NCBI Taxonomy" id="708187"/>
    <lineage>
        <taxon>Eukaryota</taxon>
        <taxon>Fungi</taxon>
        <taxon>Dikarya</taxon>
        <taxon>Ascomycota</taxon>
        <taxon>Pezizomycotina</taxon>
        <taxon>Sordariomycetes</taxon>
        <taxon>Hypocreomycetidae</taxon>
        <taxon>Glomerellales</taxon>
        <taxon>Glomerellaceae</taxon>
        <taxon>Colletotrichum</taxon>
    </lineage>
</organism>